<comment type="similarity">
    <text evidence="7">Belongs to the DNA polymerase HolA subunit family.</text>
</comment>
<dbReference type="GO" id="GO:0003677">
    <property type="term" value="F:DNA binding"/>
    <property type="evidence" value="ECO:0007669"/>
    <property type="project" value="InterPro"/>
</dbReference>
<dbReference type="Gene3D" id="3.40.50.300">
    <property type="entry name" value="P-loop containing nucleotide triphosphate hydrolases"/>
    <property type="match status" value="1"/>
</dbReference>
<dbReference type="Gene3D" id="1.10.8.60">
    <property type="match status" value="1"/>
</dbReference>
<evidence type="ECO:0000256" key="3">
    <source>
        <dbReference type="ARBA" id="ARBA00022679"/>
    </source>
</evidence>
<dbReference type="SUPFAM" id="SSF52540">
    <property type="entry name" value="P-loop containing nucleoside triphosphate hydrolases"/>
    <property type="match status" value="1"/>
</dbReference>
<dbReference type="InterPro" id="IPR048466">
    <property type="entry name" value="DNA_pol3_delta-like_C"/>
</dbReference>
<dbReference type="EMBL" id="FNJU01000006">
    <property type="protein sequence ID" value="SDP74833.1"/>
    <property type="molecule type" value="Genomic_DNA"/>
</dbReference>
<protein>
    <recommendedName>
        <fullName evidence="2">DNA polymerase III subunit delta</fullName>
        <ecNumber evidence="1">2.7.7.7</ecNumber>
    </recommendedName>
</protein>
<evidence type="ECO:0000313" key="11">
    <source>
        <dbReference type="EMBL" id="SDP74833.1"/>
    </source>
</evidence>
<feature type="domain" description="DNA polymerase III delta N-terminal" evidence="9">
    <location>
        <begin position="18"/>
        <end position="140"/>
    </location>
</feature>
<evidence type="ECO:0000256" key="5">
    <source>
        <dbReference type="ARBA" id="ARBA00022705"/>
    </source>
</evidence>
<dbReference type="RefSeq" id="WP_090855009.1">
    <property type="nucleotide sequence ID" value="NZ_FNJU01000006.1"/>
</dbReference>
<dbReference type="NCBIfam" id="TIGR01128">
    <property type="entry name" value="holA"/>
    <property type="match status" value="1"/>
</dbReference>
<dbReference type="EC" id="2.7.7.7" evidence="1"/>
<evidence type="ECO:0000256" key="4">
    <source>
        <dbReference type="ARBA" id="ARBA00022695"/>
    </source>
</evidence>
<evidence type="ECO:0000256" key="2">
    <source>
        <dbReference type="ARBA" id="ARBA00017703"/>
    </source>
</evidence>
<dbReference type="InterPro" id="IPR005790">
    <property type="entry name" value="DNA_polIII_delta"/>
</dbReference>
<dbReference type="GO" id="GO:0009360">
    <property type="term" value="C:DNA polymerase III complex"/>
    <property type="evidence" value="ECO:0007669"/>
    <property type="project" value="InterPro"/>
</dbReference>
<reference evidence="12" key="1">
    <citation type="submission" date="2016-10" db="EMBL/GenBank/DDBJ databases">
        <authorList>
            <person name="Varghese N."/>
            <person name="Submissions S."/>
        </authorList>
    </citation>
    <scope>NUCLEOTIDE SEQUENCE [LARGE SCALE GENOMIC DNA]</scope>
    <source>
        <strain evidence="12">IBRC-M10078</strain>
    </source>
</reference>
<dbReference type="Pfam" id="PF06144">
    <property type="entry name" value="DNA_pol3_delta"/>
    <property type="match status" value="1"/>
</dbReference>
<evidence type="ECO:0000313" key="12">
    <source>
        <dbReference type="Proteomes" id="UP000199159"/>
    </source>
</evidence>
<dbReference type="SUPFAM" id="SSF48019">
    <property type="entry name" value="post-AAA+ oligomerization domain-like"/>
    <property type="match status" value="1"/>
</dbReference>
<dbReference type="Pfam" id="PF21694">
    <property type="entry name" value="DNA_pol3_delta_C"/>
    <property type="match status" value="1"/>
</dbReference>
<evidence type="ECO:0000259" key="10">
    <source>
        <dbReference type="Pfam" id="PF21694"/>
    </source>
</evidence>
<sequence length="336" mass="38936">MNHDIWKKIKKNQFDPIYLLYGTEPFLINETKELLVNKAINEEEKDFNYSVFDLEEVPVEVALEDAETLPFIGERRIVLLKNPLFLTSDKGKVEHNIEKLEAYINEPAPYTIIVFIANYPKLDERKKITKLLKREAEVLESNRLTEKEIVAWMSDRVASNGVVINEKAKSLILQLTGTHLLMLTQEIDKMMLFVGQGGEITEDVVMSLVPRTLEQNIFTLIEKTVQRNLTEALRIFYDLLRNNEEPIKILSLLATQFRIILHVKEFSKKGYGQQQIAGHLKVHPFRVKLAAGQAQLFTEKELESIMLQLAEMDYEMKSGKMDKQLLLELFIMRLAK</sequence>
<dbReference type="Gene3D" id="1.20.272.10">
    <property type="match status" value="1"/>
</dbReference>
<feature type="domain" description="DNA polymerase III delta subunit-like C-terminal" evidence="10">
    <location>
        <begin position="214"/>
        <end position="334"/>
    </location>
</feature>
<dbReference type="AlphaFoldDB" id="A0A1H0V8Z0"/>
<dbReference type="PANTHER" id="PTHR34388:SF1">
    <property type="entry name" value="DNA POLYMERASE III SUBUNIT DELTA"/>
    <property type="match status" value="1"/>
</dbReference>
<evidence type="ECO:0000256" key="8">
    <source>
        <dbReference type="ARBA" id="ARBA00049244"/>
    </source>
</evidence>
<dbReference type="GO" id="GO:0003887">
    <property type="term" value="F:DNA-directed DNA polymerase activity"/>
    <property type="evidence" value="ECO:0007669"/>
    <property type="project" value="UniProtKB-KW"/>
</dbReference>
<comment type="catalytic activity">
    <reaction evidence="8">
        <text>DNA(n) + a 2'-deoxyribonucleoside 5'-triphosphate = DNA(n+1) + diphosphate</text>
        <dbReference type="Rhea" id="RHEA:22508"/>
        <dbReference type="Rhea" id="RHEA-COMP:17339"/>
        <dbReference type="Rhea" id="RHEA-COMP:17340"/>
        <dbReference type="ChEBI" id="CHEBI:33019"/>
        <dbReference type="ChEBI" id="CHEBI:61560"/>
        <dbReference type="ChEBI" id="CHEBI:173112"/>
        <dbReference type="EC" id="2.7.7.7"/>
    </reaction>
</comment>
<evidence type="ECO:0000256" key="6">
    <source>
        <dbReference type="ARBA" id="ARBA00022932"/>
    </source>
</evidence>
<keyword evidence="3" id="KW-0808">Transferase</keyword>
<dbReference type="OrthoDB" id="9775929at2"/>
<dbReference type="InterPro" id="IPR008921">
    <property type="entry name" value="DNA_pol3_clamp-load_cplx_C"/>
</dbReference>
<evidence type="ECO:0000259" key="9">
    <source>
        <dbReference type="Pfam" id="PF06144"/>
    </source>
</evidence>
<evidence type="ECO:0000256" key="1">
    <source>
        <dbReference type="ARBA" id="ARBA00012417"/>
    </source>
</evidence>
<keyword evidence="6" id="KW-0239">DNA-directed DNA polymerase</keyword>
<dbReference type="InterPro" id="IPR010372">
    <property type="entry name" value="DNA_pol3_delta_N"/>
</dbReference>
<evidence type="ECO:0000256" key="7">
    <source>
        <dbReference type="ARBA" id="ARBA00034754"/>
    </source>
</evidence>
<dbReference type="Proteomes" id="UP000199159">
    <property type="component" value="Unassembled WGS sequence"/>
</dbReference>
<dbReference type="PANTHER" id="PTHR34388">
    <property type="entry name" value="DNA POLYMERASE III SUBUNIT DELTA"/>
    <property type="match status" value="1"/>
</dbReference>
<dbReference type="GO" id="GO:0006261">
    <property type="term" value="P:DNA-templated DNA replication"/>
    <property type="evidence" value="ECO:0007669"/>
    <property type="project" value="TreeGrafter"/>
</dbReference>
<gene>
    <name evidence="11" type="ORF">SAMN05216565_10697</name>
</gene>
<dbReference type="STRING" id="930152.SAMN05216565_10697"/>
<proteinExistence type="inferred from homology"/>
<organism evidence="11 12">
    <name type="scientific">Litchfieldia salsa</name>
    <dbReference type="NCBI Taxonomy" id="930152"/>
    <lineage>
        <taxon>Bacteria</taxon>
        <taxon>Bacillati</taxon>
        <taxon>Bacillota</taxon>
        <taxon>Bacilli</taxon>
        <taxon>Bacillales</taxon>
        <taxon>Bacillaceae</taxon>
        <taxon>Litchfieldia</taxon>
    </lineage>
</organism>
<dbReference type="InterPro" id="IPR027417">
    <property type="entry name" value="P-loop_NTPase"/>
</dbReference>
<keyword evidence="4" id="KW-0548">Nucleotidyltransferase</keyword>
<keyword evidence="12" id="KW-1185">Reference proteome</keyword>
<keyword evidence="5" id="KW-0235">DNA replication</keyword>
<name>A0A1H0V8Z0_9BACI</name>
<accession>A0A1H0V8Z0</accession>